<reference evidence="1 2" key="1">
    <citation type="submission" date="2019-10" db="EMBL/GenBank/DDBJ databases">
        <authorList>
            <person name="Curtis N."/>
            <person name="Kistler A.L."/>
            <person name="Garlena R.A."/>
            <person name="Russell D.A."/>
            <person name="Pope W.H."/>
            <person name="Jacobs-Sera D."/>
            <person name="Hatfull G.F."/>
        </authorList>
    </citation>
    <scope>NUCLEOTIDE SEQUENCE [LARGE SCALE GENOMIC DNA]</scope>
</reference>
<organism evidence="1 2">
    <name type="scientific">Mycobacterium phage Yecey3</name>
    <dbReference type="NCBI Taxonomy" id="2656617"/>
    <lineage>
        <taxon>Viruses</taxon>
        <taxon>Duplodnaviria</taxon>
        <taxon>Heunggongvirae</taxon>
        <taxon>Uroviricota</taxon>
        <taxon>Caudoviricetes</taxon>
        <taxon>Yeceytrevirus</taxon>
        <taxon>Yeceytrevirus yecey3</taxon>
    </lineage>
</organism>
<dbReference type="KEGG" id="vg:64871108"/>
<gene>
    <name evidence="1" type="primary">66</name>
    <name evidence="1" type="ORF">SEA_YECEY3_66</name>
</gene>
<proteinExistence type="predicted"/>
<name>A0A649V909_9CAUD</name>
<dbReference type="EMBL" id="MN585979">
    <property type="protein sequence ID" value="QGJ88817.1"/>
    <property type="molecule type" value="Genomic_DNA"/>
</dbReference>
<dbReference type="RefSeq" id="YP_010061491.1">
    <property type="nucleotide sequence ID" value="NC_054783.1"/>
</dbReference>
<protein>
    <submittedName>
        <fullName evidence="1">Uncharacterized protein</fullName>
    </submittedName>
</protein>
<keyword evidence="2" id="KW-1185">Reference proteome</keyword>
<accession>A0A649V909</accession>
<dbReference type="Proteomes" id="UP000423725">
    <property type="component" value="Segment"/>
</dbReference>
<dbReference type="GeneID" id="64871108"/>
<evidence type="ECO:0000313" key="2">
    <source>
        <dbReference type="Proteomes" id="UP000423725"/>
    </source>
</evidence>
<sequence>MKYGVRYPRSGIHQCPFGFKQAAMIELLAIRNGVSAKLVKLIDGKWQEI</sequence>
<evidence type="ECO:0000313" key="1">
    <source>
        <dbReference type="EMBL" id="QGJ88817.1"/>
    </source>
</evidence>